<protein>
    <submittedName>
        <fullName evidence="1">Uncharacterized protein</fullName>
    </submittedName>
</protein>
<dbReference type="Proteomes" id="UP000812982">
    <property type="component" value="Unassembled WGS sequence"/>
</dbReference>
<dbReference type="RefSeq" id="WP_217155475.1">
    <property type="nucleotide sequence ID" value="NZ_VOMB01000009.1"/>
</dbReference>
<name>A0ABS6KIL1_9MYCO</name>
<reference evidence="1 2" key="1">
    <citation type="journal article" date="2021" name="Sci. Rep.">
        <title>Phenotypic and genomic hallmarks of a novel, potentially pathogenic rapidly growing Mycobacterium species related to the Mycobacterium fortuitum complex.</title>
        <authorList>
            <person name="Gharbi R."/>
            <person name="Khanna V."/>
            <person name="Frigui W."/>
            <person name="Mhenni B."/>
            <person name="Brosch R."/>
            <person name="Mardassi H."/>
        </authorList>
    </citation>
    <scope>NUCLEOTIDE SEQUENCE [LARGE SCALE GENOMIC DNA]</scope>
    <source>
        <strain evidence="1 2">TNTM28</strain>
    </source>
</reference>
<accession>A0ABS6KIL1</accession>
<gene>
    <name evidence="1" type="ORF">FR943_06220</name>
</gene>
<dbReference type="EMBL" id="VOMB01000009">
    <property type="protein sequence ID" value="MBU9763437.1"/>
    <property type="molecule type" value="Genomic_DNA"/>
</dbReference>
<keyword evidence="2" id="KW-1185">Reference proteome</keyword>
<organism evidence="1 2">
    <name type="scientific">[Mycobacterium] fortunisiensis</name>
    <dbReference type="NCBI Taxonomy" id="2600579"/>
    <lineage>
        <taxon>Bacteria</taxon>
        <taxon>Bacillati</taxon>
        <taxon>Actinomycetota</taxon>
        <taxon>Actinomycetes</taxon>
        <taxon>Mycobacteriales</taxon>
        <taxon>Mycobacteriaceae</taxon>
        <taxon>Mycolicibacterium</taxon>
    </lineage>
</organism>
<evidence type="ECO:0000313" key="1">
    <source>
        <dbReference type="EMBL" id="MBU9763437.1"/>
    </source>
</evidence>
<evidence type="ECO:0000313" key="2">
    <source>
        <dbReference type="Proteomes" id="UP000812982"/>
    </source>
</evidence>
<sequence>MLFIHEVHSLIGEKEAEFEATFRDEWLPVLGRSSEARLAWYLRHPPVVGEAFTVVTVIAVRDAAAWDQLGERIQHGDLKALAVKTDGLRRGVRAKILAPLDNWVQDFEFDAIPITPGEHDPGLWIEDTLWPFEGRLDEYIAAAGRFARALKKPAQQGKSYLEPMLGLRTAFGSGIEREVVALSRIVDPQAWLHDAINGLPAGYDLGWNELELRERWRTYLFNTPTWAPIW</sequence>
<comment type="caution">
    <text evidence="1">The sequence shown here is derived from an EMBL/GenBank/DDBJ whole genome shotgun (WGS) entry which is preliminary data.</text>
</comment>
<proteinExistence type="predicted"/>